<gene>
    <name evidence="2" type="ORF">EDD34_0420</name>
</gene>
<evidence type="ECO:0000313" key="2">
    <source>
        <dbReference type="EMBL" id="RPF19854.1"/>
    </source>
</evidence>
<feature type="domain" description="Polysaccharide pyruvyl transferase" evidence="1">
    <location>
        <begin position="43"/>
        <end position="310"/>
    </location>
</feature>
<evidence type="ECO:0000259" key="1">
    <source>
        <dbReference type="Pfam" id="PF04230"/>
    </source>
</evidence>
<reference evidence="2 3" key="1">
    <citation type="submission" date="2018-11" db="EMBL/GenBank/DDBJ databases">
        <title>Sequencing the genomes of 1000 actinobacteria strains.</title>
        <authorList>
            <person name="Klenk H.-P."/>
        </authorList>
    </citation>
    <scope>NUCLEOTIDE SEQUENCE [LARGE SCALE GENOMIC DNA]</scope>
    <source>
        <strain evidence="2 3">DSM 15700</strain>
    </source>
</reference>
<organism evidence="2 3">
    <name type="scientific">Myceligenerans xiligouense</name>
    <dbReference type="NCBI Taxonomy" id="253184"/>
    <lineage>
        <taxon>Bacteria</taxon>
        <taxon>Bacillati</taxon>
        <taxon>Actinomycetota</taxon>
        <taxon>Actinomycetes</taxon>
        <taxon>Micrococcales</taxon>
        <taxon>Promicromonosporaceae</taxon>
        <taxon>Myceligenerans</taxon>
    </lineage>
</organism>
<dbReference type="InterPro" id="IPR007345">
    <property type="entry name" value="Polysacch_pyruvyl_Trfase"/>
</dbReference>
<accession>A0A3N4YKL7</accession>
<dbReference type="AlphaFoldDB" id="A0A3N4YKL7"/>
<sequence length="351" mass="38397">MTESSFVAPRTLHEIRQATLVKLEAVVGTNRDVALLQAPTHPNVGDTLIWLGELAYFKTLGLRVRYVSDLSSYDPVALRRCLPPDGAILITGGGNFGDLWYDHQQDREQVAHDFLDRRIVQLPQSVWFESPERAARSNAALRHHLDLTVLVRDRASGARMAEQLADVATGYCWDMALGWAPPRFSASARPRQPLVLARVDTEASSGLAAAVAEGRLGFDADVVSWRHHGPQDLARRALRALPLASNRLAPLRGAAMQPHLRRTIAGIHALNMRRGLRLFANRPFAVVDRLHAHVLAGLLGVPHVVLDNSYGKIGAVHDEYTHVLPGAHFARSIDEAAALAQALSSQAKSAV</sequence>
<keyword evidence="2" id="KW-0808">Transferase</keyword>
<name>A0A3N4YKL7_9MICO</name>
<keyword evidence="3" id="KW-1185">Reference proteome</keyword>
<dbReference type="Pfam" id="PF04230">
    <property type="entry name" value="PS_pyruv_trans"/>
    <property type="match status" value="1"/>
</dbReference>
<comment type="caution">
    <text evidence="2">The sequence shown here is derived from an EMBL/GenBank/DDBJ whole genome shotgun (WGS) entry which is preliminary data.</text>
</comment>
<protein>
    <submittedName>
        <fullName evidence="2">Pyruvyl transferase EpsO</fullName>
    </submittedName>
</protein>
<dbReference type="RefSeq" id="WP_170176938.1">
    <property type="nucleotide sequence ID" value="NZ_RKQZ01000001.1"/>
</dbReference>
<dbReference type="EMBL" id="RKQZ01000001">
    <property type="protein sequence ID" value="RPF19854.1"/>
    <property type="molecule type" value="Genomic_DNA"/>
</dbReference>
<evidence type="ECO:0000313" key="3">
    <source>
        <dbReference type="Proteomes" id="UP000280501"/>
    </source>
</evidence>
<dbReference type="GO" id="GO:0016740">
    <property type="term" value="F:transferase activity"/>
    <property type="evidence" value="ECO:0007669"/>
    <property type="project" value="UniProtKB-KW"/>
</dbReference>
<proteinExistence type="predicted"/>
<dbReference type="Proteomes" id="UP000280501">
    <property type="component" value="Unassembled WGS sequence"/>
</dbReference>